<name>A0AAW4MWZ7_9FIRM</name>
<dbReference type="InterPro" id="IPR002560">
    <property type="entry name" value="Transposase_DDE"/>
</dbReference>
<dbReference type="InterPro" id="IPR047951">
    <property type="entry name" value="Transpos_ISL3"/>
</dbReference>
<comment type="caution">
    <text evidence="2">The sequence shown here is derived from an EMBL/GenBank/DDBJ whole genome shotgun (WGS) entry which is preliminary data.</text>
</comment>
<dbReference type="RefSeq" id="WP_217748481.1">
    <property type="nucleotide sequence ID" value="NZ_JAHOEB010000186.1"/>
</dbReference>
<organism evidence="2 4">
    <name type="scientific">Catenibacterium mitsuokai</name>
    <dbReference type="NCBI Taxonomy" id="100886"/>
    <lineage>
        <taxon>Bacteria</taxon>
        <taxon>Bacillati</taxon>
        <taxon>Bacillota</taxon>
        <taxon>Erysipelotrichia</taxon>
        <taxon>Erysipelotrichales</taxon>
        <taxon>Coprobacillaceae</taxon>
        <taxon>Catenibacterium</taxon>
    </lineage>
</organism>
<proteinExistence type="predicted"/>
<dbReference type="PANTHER" id="PTHR33498:SF1">
    <property type="entry name" value="TRANSPOSASE FOR INSERTION SEQUENCE ELEMENT IS1557"/>
    <property type="match status" value="1"/>
</dbReference>
<accession>A0AAW4MWZ7</accession>
<gene>
    <name evidence="2" type="ORF">KSV97_11650</name>
    <name evidence="3" type="ORF">KSW06_11690</name>
</gene>
<feature type="domain" description="Transposase IS204/IS1001/IS1096/IS1165 DDE" evidence="1">
    <location>
        <begin position="1"/>
        <end position="207"/>
    </location>
</feature>
<protein>
    <submittedName>
        <fullName evidence="2">Transposase</fullName>
    </submittedName>
</protein>
<reference evidence="2 5" key="1">
    <citation type="submission" date="2021-06" db="EMBL/GenBank/DDBJ databases">
        <title>Collection of gut derived symbiotic bacterial strains cultured from healthy donors.</title>
        <authorList>
            <person name="Lin H."/>
            <person name="Littmann E."/>
            <person name="Pamer E.G."/>
        </authorList>
    </citation>
    <scope>NUCLEOTIDE SEQUENCE</scope>
    <source>
        <strain evidence="3 5">MSK.21.70</strain>
        <strain evidence="2">MSK.21.82</strain>
    </source>
</reference>
<sequence length="227" mass="27478">DHFHVIQELNRRVDRVRIRVQNRFRKTIKTLKPKENNKTITSEEIVELEEASRYYYVLKKFNWLLASTNKKILDVNVERRFNRTLNRYLNYSEILAYMLNIDDELEEAFYLRNDVTYFYDHCTYDTAKKQLEKIIIDFRSSTVAEVSPFANTLTNWKKEIINSFIIVDDKVNRKMNTAIVENRNKSIKLIKHASNGYLNWERFRNRILYTLNEDTTFYYTTIRKDGK</sequence>
<evidence type="ECO:0000313" key="5">
    <source>
        <dbReference type="Proteomes" id="UP001197492"/>
    </source>
</evidence>
<keyword evidence="5" id="KW-1185">Reference proteome</keyword>
<feature type="non-terminal residue" evidence="2">
    <location>
        <position position="1"/>
    </location>
</feature>
<evidence type="ECO:0000259" key="1">
    <source>
        <dbReference type="Pfam" id="PF01610"/>
    </source>
</evidence>
<evidence type="ECO:0000313" key="2">
    <source>
        <dbReference type="EMBL" id="MBV3383842.1"/>
    </source>
</evidence>
<dbReference type="Proteomes" id="UP001197492">
    <property type="component" value="Unassembled WGS sequence"/>
</dbReference>
<evidence type="ECO:0000313" key="4">
    <source>
        <dbReference type="Proteomes" id="UP001196408"/>
    </source>
</evidence>
<dbReference type="AlphaFoldDB" id="A0AAW4MWZ7"/>
<dbReference type="Proteomes" id="UP001196408">
    <property type="component" value="Unassembled WGS sequence"/>
</dbReference>
<evidence type="ECO:0000313" key="3">
    <source>
        <dbReference type="EMBL" id="MBV3393881.1"/>
    </source>
</evidence>
<dbReference type="PANTHER" id="PTHR33498">
    <property type="entry name" value="TRANSPOSASE FOR INSERTION SEQUENCE ELEMENT IS1557"/>
    <property type="match status" value="1"/>
</dbReference>
<dbReference type="Pfam" id="PF01610">
    <property type="entry name" value="DDE_Tnp_ISL3"/>
    <property type="match status" value="1"/>
</dbReference>
<dbReference type="EMBL" id="JAHOEL010000188">
    <property type="protein sequence ID" value="MBV3393881.1"/>
    <property type="molecule type" value="Genomic_DNA"/>
</dbReference>
<dbReference type="EMBL" id="JAHOEF010000185">
    <property type="protein sequence ID" value="MBV3383842.1"/>
    <property type="molecule type" value="Genomic_DNA"/>
</dbReference>